<dbReference type="SUPFAM" id="SSF56784">
    <property type="entry name" value="HAD-like"/>
    <property type="match status" value="1"/>
</dbReference>
<evidence type="ECO:0000313" key="2">
    <source>
        <dbReference type="Proteomes" id="UP001277183"/>
    </source>
</evidence>
<dbReference type="Gene3D" id="3.40.50.720">
    <property type="entry name" value="NAD(P)-binding Rossmann-like Domain"/>
    <property type="match status" value="1"/>
</dbReference>
<accession>A0AAW9EZP5</accession>
<dbReference type="RefSeq" id="WP_127904494.1">
    <property type="nucleotide sequence ID" value="NZ_JAWZVU010000084.1"/>
</dbReference>
<dbReference type="Gene3D" id="3.40.50.1000">
    <property type="entry name" value="HAD superfamily/HAD-like"/>
    <property type="match status" value="1"/>
</dbReference>
<dbReference type="Gene3D" id="1.10.150.520">
    <property type="match status" value="1"/>
</dbReference>
<gene>
    <name evidence="1" type="ORF">SJS77_14030</name>
</gene>
<dbReference type="InterPro" id="IPR036412">
    <property type="entry name" value="HAD-like_sf"/>
</dbReference>
<dbReference type="AlphaFoldDB" id="A0AAW9EZP5"/>
<dbReference type="Proteomes" id="UP001277183">
    <property type="component" value="Unassembled WGS sequence"/>
</dbReference>
<reference evidence="1" key="1">
    <citation type="submission" date="2023-11" db="EMBL/GenBank/DDBJ databases">
        <title>WGS of Aeromonas in Northern Israel.</title>
        <authorList>
            <person name="Hershko Y."/>
        </authorList>
    </citation>
    <scope>NUCLEOTIDE SEQUENCE</scope>
    <source>
        <strain evidence="1">77416</strain>
    </source>
</reference>
<protein>
    <submittedName>
        <fullName evidence="1">Uncharacterized protein</fullName>
    </submittedName>
</protein>
<proteinExistence type="predicted"/>
<evidence type="ECO:0000313" key="1">
    <source>
        <dbReference type="EMBL" id="MDX7721583.1"/>
    </source>
</evidence>
<comment type="caution">
    <text evidence="1">The sequence shown here is derived from an EMBL/GenBank/DDBJ whole genome shotgun (WGS) entry which is preliminary data.</text>
</comment>
<dbReference type="EMBL" id="JAWZVU010000084">
    <property type="protein sequence ID" value="MDX7721583.1"/>
    <property type="molecule type" value="Genomic_DNA"/>
</dbReference>
<dbReference type="InterPro" id="IPR023214">
    <property type="entry name" value="HAD_sf"/>
</dbReference>
<sequence length="783" mass="88662">MTSSYFDMTLDAILENSDLWKKLDQLLGLKSTRYLSLDIFDTFFRRSCNEPSWVFEETARRLIKQQIPLPMEPLDYRQCRIEAEKCARELATAEDVTFEAIFDCVPLSPFLKNALMREELQVEAEILSVDPLIRRIIEKALSLGKEVIFISDMYLSHREINILITSKYPGLVFRKLFVSSDVGLTKLSGGMFRYVVDTLNTQPECIVHIGDDYYADFLSAKQNGLNSIHFDVPGYMSEILEKERRYQVQLPSSVMHARKLASLSVPSNLPSDCLFFFYYGAFILGPLLVSFSKWVLERSDNLGIRCILALMREGGIISSCINNELNTKASKNHVYCVPCYASRKATFLPALDPSGIADGLGMILMRKNYTVRDIFTEFELNDVRLTPYLDMPINILSNVYIDGIDILTFIKRIMDENKRELCELISNKKRLLRKYINNLTNGKPFATIDFGGGATIQHQLSKGLEKKANINFLVYTTARGYGKSTEVNLNSFIPYEAETKKGINLITRSPEILEILLVGREQTTISYAENCEGAVVPLKEEGTYTSKHLQIIDAFEQGVATFQKWAQNLSVTTPNLKDRVAYLKILERLIDCPEKDEVAFLGDLTHEDNFGSNRSYKIINSESLNKLKREGISDTYRQFSRNTSYALSWLSWPQGSITSLDPEFMKDLLQLRTAGDKHLDAVDTLGNLLELNKIKNVIVYGAGEFFLCLLPIINKLNITISSLIDKKARFGSYNVAGYTVISLSDCTLKEGDVVLVASAAYIEEIRRDIFMSTGNSNITVISL</sequence>
<organism evidence="1 2">
    <name type="scientific">Aeromonas caviae</name>
    <name type="common">Aeromonas punctata</name>
    <dbReference type="NCBI Taxonomy" id="648"/>
    <lineage>
        <taxon>Bacteria</taxon>
        <taxon>Pseudomonadati</taxon>
        <taxon>Pseudomonadota</taxon>
        <taxon>Gammaproteobacteria</taxon>
        <taxon>Aeromonadales</taxon>
        <taxon>Aeromonadaceae</taxon>
        <taxon>Aeromonas</taxon>
    </lineage>
</organism>
<name>A0AAW9EZP5_AERCA</name>